<dbReference type="PROSITE" id="PS51831">
    <property type="entry name" value="HD"/>
    <property type="match status" value="1"/>
</dbReference>
<dbReference type="InterPro" id="IPR043519">
    <property type="entry name" value="NT_sf"/>
</dbReference>
<dbReference type="InterPro" id="IPR045600">
    <property type="entry name" value="RelA/SpoT_AH_RIS"/>
</dbReference>
<gene>
    <name evidence="9" type="ORF">H8699_06360</name>
</gene>
<dbReference type="Gene3D" id="3.10.20.30">
    <property type="match status" value="1"/>
</dbReference>
<evidence type="ECO:0000256" key="4">
    <source>
        <dbReference type="RuleBase" id="RU003847"/>
    </source>
</evidence>
<dbReference type="SMART" id="SM00471">
    <property type="entry name" value="HDc"/>
    <property type="match status" value="1"/>
</dbReference>
<proteinExistence type="inferred from homology"/>
<dbReference type="SMART" id="SM00954">
    <property type="entry name" value="RelA_SpoT"/>
    <property type="match status" value="1"/>
</dbReference>
<dbReference type="SUPFAM" id="SSF81271">
    <property type="entry name" value="TGS-like"/>
    <property type="match status" value="1"/>
</dbReference>
<evidence type="ECO:0000313" key="9">
    <source>
        <dbReference type="EMBL" id="MBC8529045.1"/>
    </source>
</evidence>
<dbReference type="GO" id="GO:0008728">
    <property type="term" value="F:GTP diphosphokinase activity"/>
    <property type="evidence" value="ECO:0007669"/>
    <property type="project" value="UniProtKB-EC"/>
</dbReference>
<evidence type="ECO:0000256" key="2">
    <source>
        <dbReference type="ARBA" id="ARBA00013251"/>
    </source>
</evidence>
<dbReference type="InterPro" id="IPR006674">
    <property type="entry name" value="HD_domain"/>
</dbReference>
<dbReference type="InterPro" id="IPR033655">
    <property type="entry name" value="TGS_RelA/SpoT"/>
</dbReference>
<dbReference type="SUPFAM" id="SSF109604">
    <property type="entry name" value="HD-domain/PDEase-like"/>
    <property type="match status" value="1"/>
</dbReference>
<name>A0A926CYH3_9FIRM</name>
<feature type="domain" description="TGS" evidence="8">
    <location>
        <begin position="382"/>
        <end position="443"/>
    </location>
</feature>
<evidence type="ECO:0000259" key="6">
    <source>
        <dbReference type="PROSITE" id="PS51671"/>
    </source>
</evidence>
<dbReference type="FunFam" id="1.10.3210.10:FF:000001">
    <property type="entry name" value="GTP pyrophosphokinase RelA"/>
    <property type="match status" value="1"/>
</dbReference>
<evidence type="ECO:0000256" key="1">
    <source>
        <dbReference type="ARBA" id="ARBA00004976"/>
    </source>
</evidence>
<dbReference type="InterPro" id="IPR045865">
    <property type="entry name" value="ACT-like_dom_sf"/>
</dbReference>
<dbReference type="GO" id="GO:0005886">
    <property type="term" value="C:plasma membrane"/>
    <property type="evidence" value="ECO:0007669"/>
    <property type="project" value="TreeGrafter"/>
</dbReference>
<comment type="catalytic activity">
    <reaction evidence="3">
        <text>GTP + ATP = guanosine 3'-diphosphate 5'-triphosphate + AMP</text>
        <dbReference type="Rhea" id="RHEA:22088"/>
        <dbReference type="ChEBI" id="CHEBI:30616"/>
        <dbReference type="ChEBI" id="CHEBI:37565"/>
        <dbReference type="ChEBI" id="CHEBI:142410"/>
        <dbReference type="ChEBI" id="CHEBI:456215"/>
        <dbReference type="EC" id="2.7.6.5"/>
    </reaction>
</comment>
<organism evidence="9 10">
    <name type="scientific">Luoshenia tenuis</name>
    <dbReference type="NCBI Taxonomy" id="2763654"/>
    <lineage>
        <taxon>Bacteria</taxon>
        <taxon>Bacillati</taxon>
        <taxon>Bacillota</taxon>
        <taxon>Clostridia</taxon>
        <taxon>Christensenellales</taxon>
        <taxon>Christensenellaceae</taxon>
        <taxon>Luoshenia</taxon>
    </lineage>
</organism>
<protein>
    <recommendedName>
        <fullName evidence="2">GTP diphosphokinase</fullName>
        <ecNumber evidence="2">2.7.6.5</ecNumber>
    </recommendedName>
</protein>
<feature type="domain" description="ACT" evidence="6">
    <location>
        <begin position="658"/>
        <end position="732"/>
    </location>
</feature>
<dbReference type="Proteomes" id="UP000654279">
    <property type="component" value="Unassembled WGS sequence"/>
</dbReference>
<comment type="function">
    <text evidence="4">In eubacteria ppGpp (guanosine 3'-diphosphate 5'-diphosphate) is a mediator of the stringent response that coordinates a variety of cellular activities in response to changes in nutritional abundance.</text>
</comment>
<dbReference type="FunFam" id="3.30.460.10:FF:000001">
    <property type="entry name" value="GTP pyrophosphokinase RelA"/>
    <property type="match status" value="1"/>
</dbReference>
<dbReference type="SUPFAM" id="SSF81301">
    <property type="entry name" value="Nucleotidyltransferase"/>
    <property type="match status" value="1"/>
</dbReference>
<accession>A0A926CYH3</accession>
<comment type="caution">
    <text evidence="9">The sequence shown here is derived from an EMBL/GenBank/DDBJ whole genome shotgun (WGS) entry which is preliminary data.</text>
</comment>
<evidence type="ECO:0000256" key="5">
    <source>
        <dbReference type="SAM" id="MobiDB-lite"/>
    </source>
</evidence>
<dbReference type="CDD" id="cd01668">
    <property type="entry name" value="TGS_RSH"/>
    <property type="match status" value="1"/>
</dbReference>
<dbReference type="Pfam" id="PF02824">
    <property type="entry name" value="TGS"/>
    <property type="match status" value="1"/>
</dbReference>
<dbReference type="Gene3D" id="3.30.70.260">
    <property type="match status" value="1"/>
</dbReference>
<dbReference type="Pfam" id="PF19296">
    <property type="entry name" value="RelA_AH_RIS"/>
    <property type="match status" value="1"/>
</dbReference>
<dbReference type="InterPro" id="IPR007685">
    <property type="entry name" value="RelA_SpoT"/>
</dbReference>
<evidence type="ECO:0000256" key="3">
    <source>
        <dbReference type="ARBA" id="ARBA00048244"/>
    </source>
</evidence>
<dbReference type="EMBL" id="JACRSO010000002">
    <property type="protein sequence ID" value="MBC8529045.1"/>
    <property type="molecule type" value="Genomic_DNA"/>
</dbReference>
<dbReference type="CDD" id="cd05399">
    <property type="entry name" value="NT_Rel-Spo_like"/>
    <property type="match status" value="1"/>
</dbReference>
<dbReference type="PANTHER" id="PTHR21262:SF31">
    <property type="entry name" value="GTP PYROPHOSPHOKINASE"/>
    <property type="match status" value="1"/>
</dbReference>
<reference evidence="9" key="1">
    <citation type="submission" date="2020-08" db="EMBL/GenBank/DDBJ databases">
        <title>Genome public.</title>
        <authorList>
            <person name="Liu C."/>
            <person name="Sun Q."/>
        </authorList>
    </citation>
    <scope>NUCLEOTIDE SEQUENCE</scope>
    <source>
        <strain evidence="9">NSJ-44</strain>
    </source>
</reference>
<keyword evidence="10" id="KW-1185">Reference proteome</keyword>
<feature type="region of interest" description="Disordered" evidence="5">
    <location>
        <begin position="558"/>
        <end position="582"/>
    </location>
</feature>
<dbReference type="GO" id="GO:0015969">
    <property type="term" value="P:guanosine tetraphosphate metabolic process"/>
    <property type="evidence" value="ECO:0007669"/>
    <property type="project" value="InterPro"/>
</dbReference>
<dbReference type="InterPro" id="IPR002912">
    <property type="entry name" value="ACT_dom"/>
</dbReference>
<comment type="similarity">
    <text evidence="4">Belongs to the relA/spoT family.</text>
</comment>
<dbReference type="CDD" id="cd04876">
    <property type="entry name" value="ACT_RelA-SpoT"/>
    <property type="match status" value="1"/>
</dbReference>
<evidence type="ECO:0000259" key="7">
    <source>
        <dbReference type="PROSITE" id="PS51831"/>
    </source>
</evidence>
<dbReference type="Gene3D" id="1.10.3210.10">
    <property type="entry name" value="Hypothetical protein af1432"/>
    <property type="match status" value="1"/>
</dbReference>
<comment type="pathway">
    <text evidence="1">Purine metabolism; ppGpp biosynthesis; ppGpp from GTP: step 1/2.</text>
</comment>
<dbReference type="InterPro" id="IPR012676">
    <property type="entry name" value="TGS-like"/>
</dbReference>
<dbReference type="Pfam" id="PF13328">
    <property type="entry name" value="HD_4"/>
    <property type="match status" value="1"/>
</dbReference>
<sequence>MDDFIARIEKIYPPEQVETLKQVYAFAQDAHKDQRRASGEPYIVHPLSVANILLDLGMDVDAISAGLLHDVIEDTQYEYEDIAQRFGNTVAMLVEGVSKLDKLNFHSRQVMQAENLRKMLLAMSKDIRIILIKLADRLHNMRTLGFKREEKQQQTANETLEIYAPLAGRLGIFRIKWELEDLCLFYLDHDAYEEISQKVAMKRQEREESVSRVIAEVEARVKQLGIHAEINGRPKHFYSIYKKMKNQNKPFDQIFDLTAIRVIVDTIQDCYTVLGTVHTLYKPIPGRFKDYIATPKPNMYQSLHSTLIDSHGVPFEIQIRTFEMHRAAEYGIAAHWKYKEGRSDSNDLDEKLAWLRRLLDWQKDMADASEFIDTFKIDLFNDEVFCFTPKGDVINLPKEATPLDFAYYIHSAVGNRCTGARVNGRIVPLDYAIKTGDVVEIITSASSHGPSRDWLKIAKTSQARSKIRQWFKKEFKDENIVHGRDMLDKEAKRLGYTLGQLERKEAVEAALQKFSLNSLEDMYAAVGFGGLTTNQVLTRLIAEYKQAHKEERIAAQVAAAEKEGQQSSQSGGAKQPQAERLKDSHGVIVKGEADMLVRFAQCCNPVPGDDIVGYITRGRGVSIHRTDCTNVASFYGEPERLVEVSWADSPKVSGYHAEVQIISADRPRLLADVTNAISDMKMQIVAINAHMSKNQTTMINITVEITDTEQLEKMLKQLRKIPEVLEAFRTSA</sequence>
<dbReference type="FunFam" id="3.10.20.30:FF:000002">
    <property type="entry name" value="GTP pyrophosphokinase (RelA/SpoT)"/>
    <property type="match status" value="1"/>
</dbReference>
<feature type="domain" description="HD" evidence="7">
    <location>
        <begin position="42"/>
        <end position="141"/>
    </location>
</feature>
<dbReference type="Gene3D" id="3.30.460.10">
    <property type="entry name" value="Beta Polymerase, domain 2"/>
    <property type="match status" value="1"/>
</dbReference>
<dbReference type="InterPro" id="IPR003607">
    <property type="entry name" value="HD/PDEase_dom"/>
</dbReference>
<dbReference type="InterPro" id="IPR012675">
    <property type="entry name" value="Beta-grasp_dom_sf"/>
</dbReference>
<evidence type="ECO:0000313" key="10">
    <source>
        <dbReference type="Proteomes" id="UP000654279"/>
    </source>
</evidence>
<dbReference type="PANTHER" id="PTHR21262">
    <property type="entry name" value="GUANOSINE-3',5'-BIS DIPHOSPHATE 3'-PYROPHOSPHOHYDROLASE"/>
    <property type="match status" value="1"/>
</dbReference>
<dbReference type="EC" id="2.7.6.5" evidence="2"/>
<dbReference type="Pfam" id="PF13291">
    <property type="entry name" value="ACT_4"/>
    <property type="match status" value="1"/>
</dbReference>
<dbReference type="InterPro" id="IPR004095">
    <property type="entry name" value="TGS"/>
</dbReference>
<dbReference type="SUPFAM" id="SSF55021">
    <property type="entry name" value="ACT-like"/>
    <property type="match status" value="1"/>
</dbReference>
<dbReference type="NCBIfam" id="TIGR00691">
    <property type="entry name" value="spoT_relA"/>
    <property type="match status" value="1"/>
</dbReference>
<dbReference type="Pfam" id="PF04607">
    <property type="entry name" value="RelA_SpoT"/>
    <property type="match status" value="1"/>
</dbReference>
<dbReference type="AlphaFoldDB" id="A0A926CYH3"/>
<dbReference type="PROSITE" id="PS51671">
    <property type="entry name" value="ACT"/>
    <property type="match status" value="1"/>
</dbReference>
<dbReference type="CDD" id="cd00077">
    <property type="entry name" value="HDc"/>
    <property type="match status" value="1"/>
</dbReference>
<dbReference type="InterPro" id="IPR004811">
    <property type="entry name" value="RelA/Spo_fam"/>
</dbReference>
<feature type="compositionally biased region" description="Low complexity" evidence="5">
    <location>
        <begin position="565"/>
        <end position="576"/>
    </location>
</feature>
<evidence type="ECO:0000259" key="8">
    <source>
        <dbReference type="PROSITE" id="PS51880"/>
    </source>
</evidence>
<dbReference type="PROSITE" id="PS51880">
    <property type="entry name" value="TGS"/>
    <property type="match status" value="1"/>
</dbReference>
<dbReference type="RefSeq" id="WP_249284947.1">
    <property type="nucleotide sequence ID" value="NZ_JACRSO010000002.1"/>
</dbReference>